<dbReference type="OrthoDB" id="446462at2759"/>
<keyword evidence="4" id="KW-1185">Reference proteome</keyword>
<dbReference type="SUPFAM" id="SSF53098">
    <property type="entry name" value="Ribonuclease H-like"/>
    <property type="match status" value="1"/>
</dbReference>
<keyword evidence="2" id="KW-0378">Hydrolase</keyword>
<gene>
    <name evidence="3" type="ORF">MIMGU_mgv1a021203mg</name>
</gene>
<dbReference type="PANTHER" id="PTHR13620:SF121">
    <property type="entry name" value="EMB|CAB82946.1-RELATED"/>
    <property type="match status" value="1"/>
</dbReference>
<dbReference type="AlphaFoldDB" id="A0A022RDK8"/>
<protein>
    <recommendedName>
        <fullName evidence="5">3'-5' exonuclease domain-containing protein</fullName>
    </recommendedName>
</protein>
<dbReference type="InterPro" id="IPR012337">
    <property type="entry name" value="RNaseH-like_sf"/>
</dbReference>
<proteinExistence type="predicted"/>
<dbReference type="PhylomeDB" id="A0A022RDK8"/>
<dbReference type="KEGG" id="egt:105956476"/>
<dbReference type="GO" id="GO:0003676">
    <property type="term" value="F:nucleic acid binding"/>
    <property type="evidence" value="ECO:0007669"/>
    <property type="project" value="InterPro"/>
</dbReference>
<dbReference type="GO" id="GO:0005634">
    <property type="term" value="C:nucleus"/>
    <property type="evidence" value="ECO:0000318"/>
    <property type="project" value="GO_Central"/>
</dbReference>
<dbReference type="GO" id="GO:0005737">
    <property type="term" value="C:cytoplasm"/>
    <property type="evidence" value="ECO:0000318"/>
    <property type="project" value="GO_Central"/>
</dbReference>
<dbReference type="EMBL" id="KI630480">
    <property type="protein sequence ID" value="EYU38422.1"/>
    <property type="molecule type" value="Genomic_DNA"/>
</dbReference>
<keyword evidence="1" id="KW-0540">Nuclease</keyword>
<evidence type="ECO:0000256" key="2">
    <source>
        <dbReference type="ARBA" id="ARBA00022801"/>
    </source>
</evidence>
<reference evidence="3 4" key="1">
    <citation type="journal article" date="2013" name="Proc. Natl. Acad. Sci. U.S.A.">
        <title>Fine-scale variation in meiotic recombination in Mimulus inferred from population shotgun sequencing.</title>
        <authorList>
            <person name="Hellsten U."/>
            <person name="Wright K.M."/>
            <person name="Jenkins J."/>
            <person name="Shu S."/>
            <person name="Yuan Y."/>
            <person name="Wessler S.R."/>
            <person name="Schmutz J."/>
            <person name="Willis J.H."/>
            <person name="Rokhsar D.S."/>
        </authorList>
    </citation>
    <scope>NUCLEOTIDE SEQUENCE [LARGE SCALE GENOMIC DNA]</scope>
    <source>
        <strain evidence="4">cv. DUN x IM62</strain>
    </source>
</reference>
<dbReference type="Proteomes" id="UP000030748">
    <property type="component" value="Unassembled WGS sequence"/>
</dbReference>
<evidence type="ECO:0000313" key="4">
    <source>
        <dbReference type="Proteomes" id="UP000030748"/>
    </source>
</evidence>
<evidence type="ECO:0000256" key="1">
    <source>
        <dbReference type="ARBA" id="ARBA00022722"/>
    </source>
</evidence>
<dbReference type="GO" id="GO:0008408">
    <property type="term" value="F:3'-5' exonuclease activity"/>
    <property type="evidence" value="ECO:0000318"/>
    <property type="project" value="GO_Central"/>
</dbReference>
<dbReference type="eggNOG" id="KOG4373">
    <property type="taxonomic scope" value="Eukaryota"/>
</dbReference>
<dbReference type="Gene3D" id="3.30.420.10">
    <property type="entry name" value="Ribonuclease H-like superfamily/Ribonuclease H"/>
    <property type="match status" value="1"/>
</dbReference>
<dbReference type="STRING" id="4155.A0A022RDK8"/>
<name>A0A022RDK8_ERYGU</name>
<dbReference type="OMA" id="SSIINWS"/>
<evidence type="ECO:0008006" key="5">
    <source>
        <dbReference type="Google" id="ProtNLM"/>
    </source>
</evidence>
<dbReference type="InterPro" id="IPR036397">
    <property type="entry name" value="RNaseH_sf"/>
</dbReference>
<dbReference type="InterPro" id="IPR051132">
    <property type="entry name" value="3-5_Exonuclease_domain"/>
</dbReference>
<sequence>MKTSHHLVEFYGETIDTTVTNEASTAEHWIQSSIINWSNQHGVLNRIVGIDFKFIRHPIVSMSNKIALMQLCVGTKCLVLQLLHMDYIPQSIRDFLCDDSRTTFVGVRILENSRKLSDEYEIIVKQKVDVHFLAKRWFPLSYKGRPTLRSLANGIVGFPKRVIENRNKKGDWESRVLDNELVDQACVDVYTCYSIGHRVLTDD</sequence>
<organism evidence="3 4">
    <name type="scientific">Erythranthe guttata</name>
    <name type="common">Yellow monkey flower</name>
    <name type="synonym">Mimulus guttatus</name>
    <dbReference type="NCBI Taxonomy" id="4155"/>
    <lineage>
        <taxon>Eukaryota</taxon>
        <taxon>Viridiplantae</taxon>
        <taxon>Streptophyta</taxon>
        <taxon>Embryophyta</taxon>
        <taxon>Tracheophyta</taxon>
        <taxon>Spermatophyta</taxon>
        <taxon>Magnoliopsida</taxon>
        <taxon>eudicotyledons</taxon>
        <taxon>Gunneridae</taxon>
        <taxon>Pentapetalae</taxon>
        <taxon>asterids</taxon>
        <taxon>lamiids</taxon>
        <taxon>Lamiales</taxon>
        <taxon>Phrymaceae</taxon>
        <taxon>Erythranthe</taxon>
    </lineage>
</organism>
<accession>A0A022RDK8</accession>
<dbReference type="PANTHER" id="PTHR13620">
    <property type="entry name" value="3-5 EXONUCLEASE"/>
    <property type="match status" value="1"/>
</dbReference>
<evidence type="ECO:0000313" key="3">
    <source>
        <dbReference type="EMBL" id="EYU38422.1"/>
    </source>
</evidence>